<evidence type="ECO:0000256" key="2">
    <source>
        <dbReference type="ARBA" id="ARBA00022448"/>
    </source>
</evidence>
<dbReference type="Gene3D" id="1.10.3720.10">
    <property type="entry name" value="MetI-like"/>
    <property type="match status" value="1"/>
</dbReference>
<accession>A0A7J3SN67</accession>
<feature type="transmembrane region" description="Helical" evidence="8">
    <location>
        <begin position="125"/>
        <end position="144"/>
    </location>
</feature>
<proteinExistence type="inferred from homology"/>
<evidence type="ECO:0000259" key="9">
    <source>
        <dbReference type="PROSITE" id="PS50928"/>
    </source>
</evidence>
<comment type="similarity">
    <text evidence="8">Belongs to the binding-protein-dependent transport system permease family.</text>
</comment>
<dbReference type="GO" id="GO:0055085">
    <property type="term" value="P:transmembrane transport"/>
    <property type="evidence" value="ECO:0007669"/>
    <property type="project" value="InterPro"/>
</dbReference>
<keyword evidence="4" id="KW-0997">Cell inner membrane</keyword>
<dbReference type="PANTHER" id="PTHR43357">
    <property type="entry name" value="INNER MEMBRANE ABC TRANSPORTER PERMEASE PROTEIN YDCV"/>
    <property type="match status" value="1"/>
</dbReference>
<dbReference type="SUPFAM" id="SSF161098">
    <property type="entry name" value="MetI-like"/>
    <property type="match status" value="1"/>
</dbReference>
<feature type="transmembrane region" description="Helical" evidence="8">
    <location>
        <begin position="229"/>
        <end position="252"/>
    </location>
</feature>
<keyword evidence="6 8" id="KW-1133">Transmembrane helix</keyword>
<keyword evidence="5 8" id="KW-0812">Transmembrane</keyword>
<reference evidence="10" key="1">
    <citation type="journal article" date="2020" name="mSystems">
        <title>Genome- and Community-Level Interaction Insights into Carbon Utilization and Element Cycling Functions of Hydrothermarchaeota in Hydrothermal Sediment.</title>
        <authorList>
            <person name="Zhou Z."/>
            <person name="Liu Y."/>
            <person name="Xu W."/>
            <person name="Pan J."/>
            <person name="Luo Z.H."/>
            <person name="Li M."/>
        </authorList>
    </citation>
    <scope>NUCLEOTIDE SEQUENCE [LARGE SCALE GENOMIC DNA]</scope>
    <source>
        <strain evidence="10">SpSt-885</strain>
    </source>
</reference>
<feature type="transmembrane region" description="Helical" evidence="8">
    <location>
        <begin position="60"/>
        <end position="86"/>
    </location>
</feature>
<dbReference type="InterPro" id="IPR035906">
    <property type="entry name" value="MetI-like_sf"/>
</dbReference>
<gene>
    <name evidence="10" type="ORF">ENW83_05695</name>
</gene>
<comment type="subcellular location">
    <subcellularLocation>
        <location evidence="1">Cell inner membrane</location>
        <topology evidence="1">Multi-pass membrane protein</topology>
    </subcellularLocation>
    <subcellularLocation>
        <location evidence="8">Cell membrane</location>
        <topology evidence="8">Multi-pass membrane protein</topology>
    </subcellularLocation>
</comment>
<name>A0A7J3SN67_9CREN</name>
<organism evidence="10">
    <name type="scientific">Fervidicoccus fontis</name>
    <dbReference type="NCBI Taxonomy" id="683846"/>
    <lineage>
        <taxon>Archaea</taxon>
        <taxon>Thermoproteota</taxon>
        <taxon>Thermoprotei</taxon>
        <taxon>Fervidicoccales</taxon>
        <taxon>Fervidicoccaceae</taxon>
        <taxon>Fervidicoccus</taxon>
    </lineage>
</organism>
<sequence>MKQNILFVLFAVTCLWLLLPVFLPLTISFSSQPTISFPPKEFTLKWFYDALSMRDFILGFRLSLTIALSASAIALALSLPVSYSLWKKALPFSEIWERIYDLPIVIPQMVLGFGLFLLIFKQFGLSSLAGLLLGHIFIVSPYAMRNLYAGLSLIDPGIEDAAVTLGASRVRAFLEVVLPNAKNAIFSAFISCFLISFNAVEISLFLSVGGVSTLPVAMLNFLVMRWDPAISALSTVLVMFTIALVTISDYLLGGKK</sequence>
<evidence type="ECO:0000256" key="8">
    <source>
        <dbReference type="RuleBase" id="RU363032"/>
    </source>
</evidence>
<evidence type="ECO:0000256" key="6">
    <source>
        <dbReference type="ARBA" id="ARBA00022989"/>
    </source>
</evidence>
<evidence type="ECO:0000256" key="3">
    <source>
        <dbReference type="ARBA" id="ARBA00022475"/>
    </source>
</evidence>
<dbReference type="PANTHER" id="PTHR43357:SF4">
    <property type="entry name" value="INNER MEMBRANE ABC TRANSPORTER PERMEASE PROTEIN YDCV"/>
    <property type="match status" value="1"/>
</dbReference>
<evidence type="ECO:0000313" key="10">
    <source>
        <dbReference type="EMBL" id="HGZ60675.1"/>
    </source>
</evidence>
<dbReference type="EMBL" id="DTLS01000164">
    <property type="protein sequence ID" value="HGZ60675.1"/>
    <property type="molecule type" value="Genomic_DNA"/>
</dbReference>
<dbReference type="AlphaFoldDB" id="A0A7J3SN67"/>
<evidence type="ECO:0000256" key="5">
    <source>
        <dbReference type="ARBA" id="ARBA00022692"/>
    </source>
</evidence>
<dbReference type="PROSITE" id="PS50928">
    <property type="entry name" value="ABC_TM1"/>
    <property type="match status" value="1"/>
</dbReference>
<evidence type="ECO:0000256" key="7">
    <source>
        <dbReference type="ARBA" id="ARBA00023136"/>
    </source>
</evidence>
<comment type="caution">
    <text evidence="10">The sequence shown here is derived from an EMBL/GenBank/DDBJ whole genome shotgun (WGS) entry which is preliminary data.</text>
</comment>
<evidence type="ECO:0000256" key="1">
    <source>
        <dbReference type="ARBA" id="ARBA00004429"/>
    </source>
</evidence>
<evidence type="ECO:0000256" key="4">
    <source>
        <dbReference type="ARBA" id="ARBA00022519"/>
    </source>
</evidence>
<dbReference type="InterPro" id="IPR000515">
    <property type="entry name" value="MetI-like"/>
</dbReference>
<keyword evidence="2 8" id="KW-0813">Transport</keyword>
<keyword evidence="7 8" id="KW-0472">Membrane</keyword>
<feature type="domain" description="ABC transmembrane type-1" evidence="9">
    <location>
        <begin position="60"/>
        <end position="248"/>
    </location>
</feature>
<protein>
    <submittedName>
        <fullName evidence="10">ABC transporter permease subunit</fullName>
    </submittedName>
</protein>
<dbReference type="Pfam" id="PF00528">
    <property type="entry name" value="BPD_transp_1"/>
    <property type="match status" value="1"/>
</dbReference>
<dbReference type="GO" id="GO:0005886">
    <property type="term" value="C:plasma membrane"/>
    <property type="evidence" value="ECO:0007669"/>
    <property type="project" value="UniProtKB-SubCell"/>
</dbReference>
<keyword evidence="3" id="KW-1003">Cell membrane</keyword>
<dbReference type="CDD" id="cd06261">
    <property type="entry name" value="TM_PBP2"/>
    <property type="match status" value="1"/>
</dbReference>